<dbReference type="Proteomes" id="UP001187192">
    <property type="component" value="Unassembled WGS sequence"/>
</dbReference>
<name>A0AA87Z150_FICCA</name>
<gene>
    <name evidence="1" type="ORF">TIFTF001_000007</name>
</gene>
<dbReference type="GO" id="GO:0003677">
    <property type="term" value="F:DNA binding"/>
    <property type="evidence" value="ECO:0007669"/>
    <property type="project" value="InterPro"/>
</dbReference>
<organism evidence="1 2">
    <name type="scientific">Ficus carica</name>
    <name type="common">Common fig</name>
    <dbReference type="NCBI Taxonomy" id="3494"/>
    <lineage>
        <taxon>Eukaryota</taxon>
        <taxon>Viridiplantae</taxon>
        <taxon>Streptophyta</taxon>
        <taxon>Embryophyta</taxon>
        <taxon>Tracheophyta</taxon>
        <taxon>Spermatophyta</taxon>
        <taxon>Magnoliopsida</taxon>
        <taxon>eudicotyledons</taxon>
        <taxon>Gunneridae</taxon>
        <taxon>Pentapetalae</taxon>
        <taxon>rosids</taxon>
        <taxon>fabids</taxon>
        <taxon>Rosales</taxon>
        <taxon>Moraceae</taxon>
        <taxon>Ficeae</taxon>
        <taxon>Ficus</taxon>
    </lineage>
</organism>
<protein>
    <recommendedName>
        <fullName evidence="3">Agamous-like MADS-box protein AGL80</fullName>
    </recommendedName>
</protein>
<reference evidence="1" key="1">
    <citation type="submission" date="2023-07" db="EMBL/GenBank/DDBJ databases">
        <title>draft genome sequence of fig (Ficus carica).</title>
        <authorList>
            <person name="Takahashi T."/>
            <person name="Nishimura K."/>
        </authorList>
    </citation>
    <scope>NUCLEOTIDE SEQUENCE</scope>
</reference>
<dbReference type="Gene3D" id="3.40.1810.10">
    <property type="entry name" value="Transcription factor, MADS-box"/>
    <property type="match status" value="1"/>
</dbReference>
<dbReference type="GO" id="GO:0046983">
    <property type="term" value="F:protein dimerization activity"/>
    <property type="evidence" value="ECO:0007669"/>
    <property type="project" value="InterPro"/>
</dbReference>
<comment type="caution">
    <text evidence="1">The sequence shown here is derived from an EMBL/GenBank/DDBJ whole genome shotgun (WGS) entry which is preliminary data.</text>
</comment>
<sequence>MKEITTLCDIDACAIIYSPYDPKPEVFSSSSGVQQIPTSFKTMPQRGQSKKILNQESFLQQRIDKANKKLNKPQKENREKEITRLLFQSLTGGDSVVRGLNILDLKDLSRVIDQNLKEIDERIERLGGRPMQDECNPQLPPLPQPEKVVQQDEGEGMLGVAETEKALHWWLPT</sequence>
<accession>A0AA87Z150</accession>
<dbReference type="InterPro" id="IPR036879">
    <property type="entry name" value="TF_MADSbox_sf"/>
</dbReference>
<proteinExistence type="predicted"/>
<keyword evidence="2" id="KW-1185">Reference proteome</keyword>
<dbReference type="EMBL" id="BTGU01000001">
    <property type="protein sequence ID" value="GMN23120.1"/>
    <property type="molecule type" value="Genomic_DNA"/>
</dbReference>
<evidence type="ECO:0008006" key="3">
    <source>
        <dbReference type="Google" id="ProtNLM"/>
    </source>
</evidence>
<dbReference type="AlphaFoldDB" id="A0AA87Z150"/>
<dbReference type="SUPFAM" id="SSF55455">
    <property type="entry name" value="SRF-like"/>
    <property type="match status" value="1"/>
</dbReference>
<evidence type="ECO:0000313" key="2">
    <source>
        <dbReference type="Proteomes" id="UP001187192"/>
    </source>
</evidence>
<evidence type="ECO:0000313" key="1">
    <source>
        <dbReference type="EMBL" id="GMN23120.1"/>
    </source>
</evidence>